<feature type="domain" description="Xylanolytic transcriptional activator regulatory" evidence="3">
    <location>
        <begin position="279"/>
        <end position="351"/>
    </location>
</feature>
<comment type="caution">
    <text evidence="4">The sequence shown here is derived from an EMBL/GenBank/DDBJ whole genome shotgun (WGS) entry which is preliminary data.</text>
</comment>
<dbReference type="AlphaFoldDB" id="A0A507B579"/>
<feature type="region of interest" description="Disordered" evidence="2">
    <location>
        <begin position="1"/>
        <end position="27"/>
    </location>
</feature>
<dbReference type="GO" id="GO:0006351">
    <property type="term" value="P:DNA-templated transcription"/>
    <property type="evidence" value="ECO:0007669"/>
    <property type="project" value="InterPro"/>
</dbReference>
<dbReference type="GO" id="GO:0008270">
    <property type="term" value="F:zinc ion binding"/>
    <property type="evidence" value="ECO:0007669"/>
    <property type="project" value="InterPro"/>
</dbReference>
<protein>
    <recommendedName>
        <fullName evidence="3">Xylanolytic transcriptional activator regulatory domain-containing protein</fullName>
    </recommendedName>
</protein>
<dbReference type="CDD" id="cd12148">
    <property type="entry name" value="fungal_TF_MHR"/>
    <property type="match status" value="1"/>
</dbReference>
<gene>
    <name evidence="4" type="ORF">E0L32_005798</name>
</gene>
<feature type="compositionally biased region" description="Basic and acidic residues" evidence="2">
    <location>
        <begin position="7"/>
        <end position="16"/>
    </location>
</feature>
<evidence type="ECO:0000256" key="2">
    <source>
        <dbReference type="SAM" id="MobiDB-lite"/>
    </source>
</evidence>
<organism evidence="4 5">
    <name type="scientific">Thyridium curvatum</name>
    <dbReference type="NCBI Taxonomy" id="1093900"/>
    <lineage>
        <taxon>Eukaryota</taxon>
        <taxon>Fungi</taxon>
        <taxon>Dikarya</taxon>
        <taxon>Ascomycota</taxon>
        <taxon>Pezizomycotina</taxon>
        <taxon>Sordariomycetes</taxon>
        <taxon>Sordariomycetidae</taxon>
        <taxon>Thyridiales</taxon>
        <taxon>Thyridiaceae</taxon>
        <taxon>Thyridium</taxon>
    </lineage>
</organism>
<dbReference type="STRING" id="1093900.A0A507B579"/>
<dbReference type="InParanoid" id="A0A507B579"/>
<dbReference type="PANTHER" id="PTHR47425">
    <property type="entry name" value="FARB-RELATED"/>
    <property type="match status" value="1"/>
</dbReference>
<dbReference type="Proteomes" id="UP000319257">
    <property type="component" value="Unassembled WGS sequence"/>
</dbReference>
<dbReference type="GO" id="GO:0003677">
    <property type="term" value="F:DNA binding"/>
    <property type="evidence" value="ECO:0007669"/>
    <property type="project" value="InterPro"/>
</dbReference>
<evidence type="ECO:0000259" key="3">
    <source>
        <dbReference type="SMART" id="SM00906"/>
    </source>
</evidence>
<dbReference type="PANTHER" id="PTHR47425:SF2">
    <property type="entry name" value="FARB-RELATED"/>
    <property type="match status" value="1"/>
</dbReference>
<accession>A0A507B579</accession>
<sequence length="797" mass="89291">MSRRRLPRNDEKKDTPGDSTSPGLPENILTLVHQGTGTPNQANDYIESPRGNDDIMFSKDAIFSKAYPPERNIAKVKVPYSLNRDTSNDFFADGSDLASGITPAETQCQILATYTGWPSCGNCFDPADYRFLRLPDLSRTPLEDLECLRLQGCLQLPPRYILDEFVRQYFLHVHPIVPLLDEGLFWDVYRDQAGTESPSEKIPLVLFYAMLFAACSFVPRAVTYSLGFDSPRAAATSMYKRAKLLYDIGTESSSIPLAQVCVLLTFFPISLGRGPDNPNTIWLGLALHHAKVARADRAVNLGTEVHNIDKRTRTLRRLWWCCIIRDRTLALGLRRDIHVIKTYPPLDLEDFRGEISRSLVHDPVTKRRLIRIFMRVMDLCIVVTDLLPLLSLSDESTTREVMENDRRILSESKAALLEWYEATRKQFPVPGKTADFRHQSVIIHTGLLYVYYHAAMMSLLHQEVLVNTYISSTNALAVSSMQDTCNDIEATTISITDCLRETVQLGLVRYFPISMLAFIAMPLLLHILDAKLYPNSASSSDDKTIMKQTRLNTLIQAMKEYHLQYHGVEGISHAIHYVVDYAQLSPTPRLSKGRTAWSQLLACRPAFYLQLTFTMQLSLARGTLPGECDLPTNLKCLLANDESSKLPLQFRVLTPSCNAIDDRKNSPGHVLDISHSSMATDAQTPIDRHPASDTEEESNSSGTNLGSLSADEFPSDLQDLLNVEPEVHVDRSIFDAMDIGAVDPVSQGDGSWDLGLQNISDTPFNFQENSPGEDDTLEMLLSMTQDQPDLELSCTAC</sequence>
<evidence type="ECO:0000313" key="5">
    <source>
        <dbReference type="Proteomes" id="UP000319257"/>
    </source>
</evidence>
<proteinExistence type="predicted"/>
<dbReference type="OrthoDB" id="5121955at2759"/>
<name>A0A507B579_9PEZI</name>
<reference evidence="4 5" key="1">
    <citation type="submission" date="2019-06" db="EMBL/GenBank/DDBJ databases">
        <title>Draft genome sequence of the filamentous fungus Phialemoniopsis curvata isolated from diesel fuel.</title>
        <authorList>
            <person name="Varaljay V.A."/>
            <person name="Lyon W.J."/>
            <person name="Crouch A.L."/>
            <person name="Drake C.E."/>
            <person name="Hollomon J.M."/>
            <person name="Nadeau L.J."/>
            <person name="Nunn H.S."/>
            <person name="Stevenson B.S."/>
            <person name="Bojanowski C.L."/>
            <person name="Crookes-Goodson W.J."/>
        </authorList>
    </citation>
    <scope>NUCLEOTIDE SEQUENCE [LARGE SCALE GENOMIC DNA]</scope>
    <source>
        <strain evidence="4 5">D216</strain>
    </source>
</reference>
<feature type="compositionally biased region" description="Polar residues" evidence="2">
    <location>
        <begin position="674"/>
        <end position="683"/>
    </location>
</feature>
<dbReference type="RefSeq" id="XP_030995565.1">
    <property type="nucleotide sequence ID" value="XM_031140360.1"/>
</dbReference>
<evidence type="ECO:0000313" key="4">
    <source>
        <dbReference type="EMBL" id="TPX13854.1"/>
    </source>
</evidence>
<evidence type="ECO:0000256" key="1">
    <source>
        <dbReference type="ARBA" id="ARBA00023242"/>
    </source>
</evidence>
<dbReference type="InterPro" id="IPR007219">
    <property type="entry name" value="XnlR_reg_dom"/>
</dbReference>
<dbReference type="InterPro" id="IPR052761">
    <property type="entry name" value="Fungal_Detox/Toxin_TFs"/>
</dbReference>
<feature type="compositionally biased region" description="Low complexity" evidence="2">
    <location>
        <begin position="699"/>
        <end position="709"/>
    </location>
</feature>
<keyword evidence="5" id="KW-1185">Reference proteome</keyword>
<feature type="region of interest" description="Disordered" evidence="2">
    <location>
        <begin position="668"/>
        <end position="711"/>
    </location>
</feature>
<dbReference type="Pfam" id="PF04082">
    <property type="entry name" value="Fungal_trans"/>
    <property type="match status" value="1"/>
</dbReference>
<dbReference type="EMBL" id="SKBQ01000031">
    <property type="protein sequence ID" value="TPX13854.1"/>
    <property type="molecule type" value="Genomic_DNA"/>
</dbReference>
<keyword evidence="1" id="KW-0539">Nucleus</keyword>
<dbReference type="GeneID" id="41973245"/>
<dbReference type="SMART" id="SM00906">
    <property type="entry name" value="Fungal_trans"/>
    <property type="match status" value="1"/>
</dbReference>